<organism evidence="2 3">
    <name type="scientific">Imshaugia aleurites</name>
    <dbReference type="NCBI Taxonomy" id="172621"/>
    <lineage>
        <taxon>Eukaryota</taxon>
        <taxon>Fungi</taxon>
        <taxon>Dikarya</taxon>
        <taxon>Ascomycota</taxon>
        <taxon>Pezizomycotina</taxon>
        <taxon>Lecanoromycetes</taxon>
        <taxon>OSLEUM clade</taxon>
        <taxon>Lecanoromycetidae</taxon>
        <taxon>Lecanorales</taxon>
        <taxon>Lecanorineae</taxon>
        <taxon>Parmeliaceae</taxon>
        <taxon>Imshaugia</taxon>
    </lineage>
</organism>
<dbReference type="Pfam" id="PF12697">
    <property type="entry name" value="Abhydrolase_6"/>
    <property type="match status" value="1"/>
</dbReference>
<evidence type="ECO:0000313" key="2">
    <source>
        <dbReference type="EMBL" id="CAF9905884.1"/>
    </source>
</evidence>
<dbReference type="EMBL" id="CAJPDT010000002">
    <property type="protein sequence ID" value="CAF9905884.1"/>
    <property type="molecule type" value="Genomic_DNA"/>
</dbReference>
<dbReference type="SUPFAM" id="SSF53474">
    <property type="entry name" value="alpha/beta-Hydrolases"/>
    <property type="match status" value="1"/>
</dbReference>
<dbReference type="InterPro" id="IPR029058">
    <property type="entry name" value="AB_hydrolase_fold"/>
</dbReference>
<accession>A0A8H3EG40</accession>
<name>A0A8H3EG40_9LECA</name>
<dbReference type="Gene3D" id="3.40.50.1820">
    <property type="entry name" value="alpha/beta hydrolase"/>
    <property type="match status" value="1"/>
</dbReference>
<proteinExistence type="predicted"/>
<gene>
    <name evidence="2" type="ORF">IMSHALPRED_004004</name>
</gene>
<protein>
    <recommendedName>
        <fullName evidence="1">AB hydrolase-1 domain-containing protein</fullName>
    </recommendedName>
</protein>
<dbReference type="InterPro" id="IPR000073">
    <property type="entry name" value="AB_hydrolase_1"/>
</dbReference>
<evidence type="ECO:0000259" key="1">
    <source>
        <dbReference type="Pfam" id="PF12697"/>
    </source>
</evidence>
<reference evidence="2" key="1">
    <citation type="submission" date="2021-03" db="EMBL/GenBank/DDBJ databases">
        <authorList>
            <person name="Tagirdzhanova G."/>
        </authorList>
    </citation>
    <scope>NUCLEOTIDE SEQUENCE</scope>
</reference>
<comment type="caution">
    <text evidence="2">The sequence shown here is derived from an EMBL/GenBank/DDBJ whole genome shotgun (WGS) entry which is preliminary data.</text>
</comment>
<dbReference type="Proteomes" id="UP000664534">
    <property type="component" value="Unassembled WGS sequence"/>
</dbReference>
<keyword evidence="3" id="KW-1185">Reference proteome</keyword>
<dbReference type="PANTHER" id="PTHR37017">
    <property type="entry name" value="AB HYDROLASE-1 DOMAIN-CONTAINING PROTEIN-RELATED"/>
    <property type="match status" value="1"/>
</dbReference>
<dbReference type="AlphaFoldDB" id="A0A8H3EG40"/>
<feature type="domain" description="AB hydrolase-1" evidence="1">
    <location>
        <begin position="12"/>
        <end position="98"/>
    </location>
</feature>
<dbReference type="PANTHER" id="PTHR37017:SF11">
    <property type="entry name" value="ESTERASE_LIPASE_THIOESTERASE DOMAIN-CONTAINING PROTEIN"/>
    <property type="match status" value="1"/>
</dbReference>
<dbReference type="InterPro" id="IPR052897">
    <property type="entry name" value="Sec-Metab_Biosynth_Hydrolase"/>
</dbReference>
<sequence>MASIPPEDAFMVLFVHGAWQTPLFYRSIVEDLYRKGFSALTPHLPICNSAALSEHLDMDMAADIQVVESEIRRLVMHEGGKVLLVTHAYGGVVGTEAIGEDQSYLGNVDGGYPSSDRSDLDYHPSQSLLKARLNRTLYAVVERQHGQDPIARIRMLHNFGVHILVLEMSNILSGLKNMASQTPQRGGIESQLSQNHHLLNQQNKVERALKFKAGRTRRANLLSSLLSIVAGKAVLGGSALGFSRAVVRAAQL</sequence>
<evidence type="ECO:0000313" key="3">
    <source>
        <dbReference type="Proteomes" id="UP000664534"/>
    </source>
</evidence>
<dbReference type="OrthoDB" id="6431331at2759"/>